<evidence type="ECO:0000256" key="5">
    <source>
        <dbReference type="ARBA" id="ARBA00022833"/>
    </source>
</evidence>
<dbReference type="PROSITE" id="PS00730">
    <property type="entry name" value="AP_NUCLEASE_F2_2"/>
    <property type="match status" value="1"/>
</dbReference>
<feature type="binding site" evidence="7">
    <location>
        <position position="67"/>
    </location>
    <ligand>
        <name>Zn(2+)</name>
        <dbReference type="ChEBI" id="CHEBI:29105"/>
        <label>1</label>
    </ligand>
</feature>
<name>A0A9D2BHW4_9FIRM</name>
<comment type="function">
    <text evidence="7">Endonuclease IV plays a role in DNA repair. It cleaves phosphodiester bonds at apurinic or apyrimidinic (AP) sites, generating a 3'-hydroxyl group and a 5'-terminal sugar phosphate.</text>
</comment>
<reference evidence="9" key="2">
    <citation type="submission" date="2021-04" db="EMBL/GenBank/DDBJ databases">
        <authorList>
            <person name="Gilroy R."/>
        </authorList>
    </citation>
    <scope>NUCLEOTIDE SEQUENCE</scope>
    <source>
        <strain evidence="9">CHK183-1962</strain>
    </source>
</reference>
<protein>
    <recommendedName>
        <fullName evidence="7">Probable endonuclease 4</fullName>
        <ecNumber evidence="7">3.1.21.2</ecNumber>
    </recommendedName>
    <alternativeName>
        <fullName evidence="7">Endodeoxyribonuclease IV</fullName>
    </alternativeName>
    <alternativeName>
        <fullName evidence="7">Endonuclease IV</fullName>
    </alternativeName>
</protein>
<dbReference type="Proteomes" id="UP000886890">
    <property type="component" value="Unassembled WGS sequence"/>
</dbReference>
<feature type="binding site" evidence="7">
    <location>
        <position position="107"/>
    </location>
    <ligand>
        <name>Zn(2+)</name>
        <dbReference type="ChEBI" id="CHEBI:29105"/>
        <label>1</label>
    </ligand>
</feature>
<evidence type="ECO:0000256" key="4">
    <source>
        <dbReference type="ARBA" id="ARBA00022801"/>
    </source>
</evidence>
<feature type="binding site" evidence="7">
    <location>
        <position position="211"/>
    </location>
    <ligand>
        <name>Zn(2+)</name>
        <dbReference type="ChEBI" id="CHEBI:29105"/>
        <label>2</label>
    </ligand>
</feature>
<feature type="binding site" evidence="7">
    <location>
        <position position="226"/>
    </location>
    <ligand>
        <name>Zn(2+)</name>
        <dbReference type="ChEBI" id="CHEBI:29105"/>
        <label>3</label>
    </ligand>
</feature>
<dbReference type="InterPro" id="IPR001719">
    <property type="entry name" value="AP_endonuc_2"/>
</dbReference>
<feature type="binding site" evidence="7">
    <location>
        <position position="142"/>
    </location>
    <ligand>
        <name>Zn(2+)</name>
        <dbReference type="ChEBI" id="CHEBI:29105"/>
        <label>2</label>
    </ligand>
</feature>
<sequence>MLKIGSHLSSSKGYLHMGKEAVSIGANTFQFFTRNPRGSKAKEINPEDVSAFRAFAAEHGIDVILAHAPYTLNACSKDPHTREFALMTMEDDLRRMEYTPGNLYNFHPGSHTGQGSEEGIRLIAETLNKILKPEQTTTVLLETMAGKGTEVGRSFEELAAILERVELSDHMGVCLDTCHVYDAGYDIVRDLDGVLEHFDRVVGMKRLKAIHINDSKNPFASHKDRHEKIGEGSLGLETFVNVINHPALRDLPFYLETPNELDGYAREIAMLRERVKEL</sequence>
<dbReference type="GO" id="GO:0008270">
    <property type="term" value="F:zinc ion binding"/>
    <property type="evidence" value="ECO:0007669"/>
    <property type="project" value="UniProtKB-UniRule"/>
</dbReference>
<keyword evidence="7" id="KW-0540">Nuclease</keyword>
<dbReference type="InterPro" id="IPR013022">
    <property type="entry name" value="Xyl_isomerase-like_TIM-brl"/>
</dbReference>
<dbReference type="InterPro" id="IPR018246">
    <property type="entry name" value="AP_endonuc_F2_Zn_BS"/>
</dbReference>
<dbReference type="CDD" id="cd00019">
    <property type="entry name" value="AP2Ec"/>
    <property type="match status" value="1"/>
</dbReference>
<dbReference type="NCBIfam" id="TIGR00587">
    <property type="entry name" value="nfo"/>
    <property type="match status" value="1"/>
</dbReference>
<evidence type="ECO:0000256" key="7">
    <source>
        <dbReference type="HAMAP-Rule" id="MF_00152"/>
    </source>
</evidence>
<feature type="binding site" evidence="7">
    <location>
        <position position="142"/>
    </location>
    <ligand>
        <name>Zn(2+)</name>
        <dbReference type="ChEBI" id="CHEBI:29105"/>
        <label>1</label>
    </ligand>
</feature>
<evidence type="ECO:0000313" key="10">
    <source>
        <dbReference type="Proteomes" id="UP000886890"/>
    </source>
</evidence>
<dbReference type="PROSITE" id="PS51432">
    <property type="entry name" value="AP_NUCLEASE_F2_4"/>
    <property type="match status" value="1"/>
</dbReference>
<dbReference type="GO" id="GO:0003906">
    <property type="term" value="F:DNA-(apurinic or apyrimidinic site) endonuclease activity"/>
    <property type="evidence" value="ECO:0007669"/>
    <property type="project" value="TreeGrafter"/>
</dbReference>
<dbReference type="EMBL" id="DXEK01000104">
    <property type="protein sequence ID" value="HIX77185.1"/>
    <property type="molecule type" value="Genomic_DNA"/>
</dbReference>
<dbReference type="GO" id="GO:0006284">
    <property type="term" value="P:base-excision repair"/>
    <property type="evidence" value="ECO:0007669"/>
    <property type="project" value="TreeGrafter"/>
</dbReference>
<dbReference type="AlphaFoldDB" id="A0A9D2BHW4"/>
<dbReference type="PROSITE" id="PS00731">
    <property type="entry name" value="AP_NUCLEASE_F2_3"/>
    <property type="match status" value="1"/>
</dbReference>
<comment type="caution">
    <text evidence="9">The sequence shown here is derived from an EMBL/GenBank/DDBJ whole genome shotgun (WGS) entry which is preliminary data.</text>
</comment>
<gene>
    <name evidence="7" type="primary">nfo</name>
    <name evidence="9" type="ORF">H9734_06285</name>
</gene>
<dbReference type="EC" id="3.1.21.2" evidence="7"/>
<feature type="binding site" evidence="7">
    <location>
        <position position="179"/>
    </location>
    <ligand>
        <name>Zn(2+)</name>
        <dbReference type="ChEBI" id="CHEBI:29105"/>
        <label>3</label>
    </ligand>
</feature>
<feature type="binding site" evidence="7">
    <location>
        <position position="176"/>
    </location>
    <ligand>
        <name>Zn(2+)</name>
        <dbReference type="ChEBI" id="CHEBI:29105"/>
        <label>2</label>
    </ligand>
</feature>
<accession>A0A9D2BHW4</accession>
<dbReference type="Pfam" id="PF01261">
    <property type="entry name" value="AP_endonuc_2"/>
    <property type="match status" value="1"/>
</dbReference>
<dbReference type="GO" id="GO:0008833">
    <property type="term" value="F:deoxyribonuclease IV (phage-T4-induced) activity"/>
    <property type="evidence" value="ECO:0007669"/>
    <property type="project" value="UniProtKB-UniRule"/>
</dbReference>
<keyword evidence="7" id="KW-0255">Endonuclease</keyword>
<evidence type="ECO:0000259" key="8">
    <source>
        <dbReference type="Pfam" id="PF01261"/>
    </source>
</evidence>
<reference evidence="9" key="1">
    <citation type="journal article" date="2021" name="PeerJ">
        <title>Extensive microbial diversity within the chicken gut microbiome revealed by metagenomics and culture.</title>
        <authorList>
            <person name="Gilroy R."/>
            <person name="Ravi A."/>
            <person name="Getino M."/>
            <person name="Pursley I."/>
            <person name="Horton D.L."/>
            <person name="Alikhan N.F."/>
            <person name="Baker D."/>
            <person name="Gharbi K."/>
            <person name="Hall N."/>
            <person name="Watson M."/>
            <person name="Adriaenssens E.M."/>
            <person name="Foster-Nyarko E."/>
            <person name="Jarju S."/>
            <person name="Secka A."/>
            <person name="Antonio M."/>
            <person name="Oren A."/>
            <person name="Chaudhuri R.R."/>
            <person name="La Ragione R."/>
            <person name="Hildebrand F."/>
            <person name="Pallen M.J."/>
        </authorList>
    </citation>
    <scope>NUCLEOTIDE SEQUENCE</scope>
    <source>
        <strain evidence="9">CHK183-1962</strain>
    </source>
</reference>
<dbReference type="GO" id="GO:0003677">
    <property type="term" value="F:DNA binding"/>
    <property type="evidence" value="ECO:0007669"/>
    <property type="project" value="InterPro"/>
</dbReference>
<dbReference type="PANTHER" id="PTHR21445:SF0">
    <property type="entry name" value="APURINIC-APYRIMIDINIC ENDONUCLEASE"/>
    <property type="match status" value="1"/>
</dbReference>
<keyword evidence="4 7" id="KW-0378">Hydrolase</keyword>
<comment type="cofactor">
    <cofactor evidence="7">
        <name>Zn(2+)</name>
        <dbReference type="ChEBI" id="CHEBI:29105"/>
    </cofactor>
    <text evidence="7">Binds 3 Zn(2+) ions.</text>
</comment>
<evidence type="ECO:0000256" key="6">
    <source>
        <dbReference type="ARBA" id="ARBA00023204"/>
    </source>
</evidence>
<feature type="domain" description="Xylose isomerase-like TIM barrel" evidence="8">
    <location>
        <begin position="20"/>
        <end position="273"/>
    </location>
</feature>
<evidence type="ECO:0000256" key="3">
    <source>
        <dbReference type="ARBA" id="ARBA00022763"/>
    </source>
</evidence>
<dbReference type="FunFam" id="3.20.20.150:FF:000001">
    <property type="entry name" value="Probable endonuclease 4"/>
    <property type="match status" value="1"/>
</dbReference>
<comment type="similarity">
    <text evidence="1 7">Belongs to the AP endonuclease 2 family.</text>
</comment>
<dbReference type="InterPro" id="IPR036237">
    <property type="entry name" value="Xyl_isomerase-like_sf"/>
</dbReference>
<keyword evidence="3 7" id="KW-0227">DNA damage</keyword>
<dbReference type="SMART" id="SM00518">
    <property type="entry name" value="AP2Ec"/>
    <property type="match status" value="1"/>
</dbReference>
<dbReference type="GO" id="GO:0008081">
    <property type="term" value="F:phosphoric diester hydrolase activity"/>
    <property type="evidence" value="ECO:0007669"/>
    <property type="project" value="TreeGrafter"/>
</dbReference>
<feature type="binding site" evidence="7">
    <location>
        <position position="224"/>
    </location>
    <ligand>
        <name>Zn(2+)</name>
        <dbReference type="ChEBI" id="CHEBI:29105"/>
        <label>3</label>
    </ligand>
</feature>
<dbReference type="SUPFAM" id="SSF51658">
    <property type="entry name" value="Xylose isomerase-like"/>
    <property type="match status" value="1"/>
</dbReference>
<proteinExistence type="inferred from homology"/>
<evidence type="ECO:0000313" key="9">
    <source>
        <dbReference type="EMBL" id="HIX77185.1"/>
    </source>
</evidence>
<dbReference type="PANTHER" id="PTHR21445">
    <property type="entry name" value="ENDONUCLEASE IV ENDODEOXYRIBONUCLEASE IV"/>
    <property type="match status" value="1"/>
</dbReference>
<keyword evidence="6 7" id="KW-0234">DNA repair</keyword>
<keyword evidence="5 7" id="KW-0862">Zinc</keyword>
<evidence type="ECO:0000256" key="1">
    <source>
        <dbReference type="ARBA" id="ARBA00005340"/>
    </source>
</evidence>
<evidence type="ECO:0000256" key="2">
    <source>
        <dbReference type="ARBA" id="ARBA00022723"/>
    </source>
</evidence>
<comment type="catalytic activity">
    <reaction evidence="7">
        <text>Endonucleolytic cleavage to 5'-phosphooligonucleotide end-products.</text>
        <dbReference type="EC" id="3.1.21.2"/>
    </reaction>
</comment>
<organism evidence="9 10">
    <name type="scientific">Candidatus Fusicatenibacter merdavium</name>
    <dbReference type="NCBI Taxonomy" id="2838600"/>
    <lineage>
        <taxon>Bacteria</taxon>
        <taxon>Bacillati</taxon>
        <taxon>Bacillota</taxon>
        <taxon>Clostridia</taxon>
        <taxon>Lachnospirales</taxon>
        <taxon>Lachnospiraceae</taxon>
        <taxon>Fusicatenibacter</taxon>
    </lineage>
</organism>
<dbReference type="Gene3D" id="3.20.20.150">
    <property type="entry name" value="Divalent-metal-dependent TIM barrel enzymes"/>
    <property type="match status" value="1"/>
</dbReference>
<feature type="binding site" evidence="7">
    <location>
        <position position="256"/>
    </location>
    <ligand>
        <name>Zn(2+)</name>
        <dbReference type="ChEBI" id="CHEBI:29105"/>
        <label>2</label>
    </ligand>
</feature>
<dbReference type="HAMAP" id="MF_00152">
    <property type="entry name" value="Nfo"/>
    <property type="match status" value="1"/>
</dbReference>
<keyword evidence="2 7" id="KW-0479">Metal-binding</keyword>